<reference evidence="1 2" key="1">
    <citation type="submission" date="2019-08" db="EMBL/GenBank/DDBJ databases">
        <title>Hyperibacter terrae gen. nov., sp. nov. and Hyperibacter viscosus sp. nov., two new members in the family Rhodospirillaceae isolated from the rhizosphere of Hypericum perforatum.</title>
        <authorList>
            <person name="Noviana Z."/>
        </authorList>
    </citation>
    <scope>NUCLEOTIDE SEQUENCE [LARGE SCALE GENOMIC DNA]</scope>
    <source>
        <strain evidence="1 2">R5913</strain>
    </source>
</reference>
<dbReference type="EMBL" id="CP042906">
    <property type="protein sequence ID" value="QEX15257.1"/>
    <property type="molecule type" value="Genomic_DNA"/>
</dbReference>
<sequence>MTRLQASVADENKQLQELRAQSVTTASNYHNTVAAIQAKLQVGTTKGNPILVAQWNQAQAQLEAVNTDLGHMNSLANEVASNAALSSYLLEASRAAFGISGAVDEDHRQLSILEDETNRTTVLIDRLLTELTEDISRQTNYLGAERSNLNTLALAVNNGELYGESFAARNYAPAMAPPLPPGSGIATGRPLVVIRFDRDNPDYEQALFAAVSAALDRRPNAGFDLVAVAPSAGTAAQVSLNSSAARRSADKVLRSLTSMGLSPDRVSLSTMTSPNAQTNEVQLYVR</sequence>
<protein>
    <submittedName>
        <fullName evidence="1">Uncharacterized protein</fullName>
    </submittedName>
</protein>
<name>A0A5J6ME33_9PROT</name>
<organism evidence="1 2">
    <name type="scientific">Hypericibacter terrae</name>
    <dbReference type="NCBI Taxonomy" id="2602015"/>
    <lineage>
        <taxon>Bacteria</taxon>
        <taxon>Pseudomonadati</taxon>
        <taxon>Pseudomonadota</taxon>
        <taxon>Alphaproteobacteria</taxon>
        <taxon>Rhodospirillales</taxon>
        <taxon>Dongiaceae</taxon>
        <taxon>Hypericibacter</taxon>
    </lineage>
</organism>
<dbReference type="KEGG" id="htq:FRZ44_05380"/>
<dbReference type="Proteomes" id="UP000326202">
    <property type="component" value="Chromosome"/>
</dbReference>
<proteinExistence type="predicted"/>
<accession>A0A5J6ME33</accession>
<evidence type="ECO:0000313" key="1">
    <source>
        <dbReference type="EMBL" id="QEX15257.1"/>
    </source>
</evidence>
<dbReference type="AlphaFoldDB" id="A0A5J6ME33"/>
<gene>
    <name evidence="1" type="ORF">FRZ44_05380</name>
</gene>
<keyword evidence="2" id="KW-1185">Reference proteome</keyword>
<evidence type="ECO:0000313" key="2">
    <source>
        <dbReference type="Proteomes" id="UP000326202"/>
    </source>
</evidence>